<organism evidence="7 10">
    <name type="scientific">Adineta steineri</name>
    <dbReference type="NCBI Taxonomy" id="433720"/>
    <lineage>
        <taxon>Eukaryota</taxon>
        <taxon>Metazoa</taxon>
        <taxon>Spiralia</taxon>
        <taxon>Gnathifera</taxon>
        <taxon>Rotifera</taxon>
        <taxon>Eurotatoria</taxon>
        <taxon>Bdelloidea</taxon>
        <taxon>Adinetida</taxon>
        <taxon>Adinetidae</taxon>
        <taxon>Adineta</taxon>
    </lineage>
</organism>
<evidence type="ECO:0000256" key="5">
    <source>
        <dbReference type="ARBA" id="ARBA00022833"/>
    </source>
</evidence>
<sequence length="270" mass="30539">MSEYISTITSSVRRLYVLLCGFEIIPKAVSTRNLGANIIMSEPITAFLLDTTDGWILVDCGIDEAKIDDPILAQKYFLDRGWKPAPVVLPVHHLRYQLSQINVEPYMIKYIILTHMHADHTGNLKHFPNAKIYIQHQEYEHGFQPQEKLGSAWFRDDYDSRPESDWILVNGDMNILPGLDLISTRGHTSGHQSVRVQLPSGAIIIMTGDAGDLMENYEKEILPGESVDDKAALESIQRLKQLASVPNARLFLTHDPVLVQTLKLAPDYYD</sequence>
<dbReference type="InterPro" id="IPR036866">
    <property type="entry name" value="RibonucZ/Hydroxyglut_hydro"/>
</dbReference>
<dbReference type="Proteomes" id="UP000663877">
    <property type="component" value="Unassembled WGS sequence"/>
</dbReference>
<dbReference type="InterPro" id="IPR051013">
    <property type="entry name" value="MBL_superfamily_lactonases"/>
</dbReference>
<gene>
    <name evidence="7" type="ORF">BJG266_LOCUS28318</name>
    <name evidence="8" type="ORF">QVE165_LOCUS44567</name>
</gene>
<dbReference type="Pfam" id="PF00753">
    <property type="entry name" value="Lactamase_B"/>
    <property type="match status" value="1"/>
</dbReference>
<dbReference type="SUPFAM" id="SSF56281">
    <property type="entry name" value="Metallo-hydrolase/oxidoreductase"/>
    <property type="match status" value="1"/>
</dbReference>
<feature type="domain" description="Metallo-beta-lactamase" evidence="6">
    <location>
        <begin position="43"/>
        <end position="254"/>
    </location>
</feature>
<dbReference type="AlphaFoldDB" id="A0A814YB05"/>
<evidence type="ECO:0000259" key="6">
    <source>
        <dbReference type="SMART" id="SM00849"/>
    </source>
</evidence>
<dbReference type="OrthoDB" id="10250730at2759"/>
<name>A0A814YB05_9BILA</name>
<dbReference type="EMBL" id="CAJNOM010000601">
    <property type="protein sequence ID" value="CAF1517811.1"/>
    <property type="molecule type" value="Genomic_DNA"/>
</dbReference>
<comment type="cofactor">
    <cofactor evidence="1">
        <name>Zn(2+)</name>
        <dbReference type="ChEBI" id="CHEBI:29105"/>
    </cofactor>
</comment>
<keyword evidence="9" id="KW-1185">Reference proteome</keyword>
<dbReference type="Gene3D" id="3.60.15.10">
    <property type="entry name" value="Ribonuclease Z/Hydroxyacylglutathione hydrolase-like"/>
    <property type="match status" value="1"/>
</dbReference>
<comment type="similarity">
    <text evidence="2">Belongs to the metallo-beta-lactamase superfamily.</text>
</comment>
<accession>A0A814YB05</accession>
<dbReference type="GO" id="GO:0016787">
    <property type="term" value="F:hydrolase activity"/>
    <property type="evidence" value="ECO:0007669"/>
    <property type="project" value="UniProtKB-KW"/>
</dbReference>
<dbReference type="SMART" id="SM00849">
    <property type="entry name" value="Lactamase_B"/>
    <property type="match status" value="1"/>
</dbReference>
<evidence type="ECO:0000313" key="8">
    <source>
        <dbReference type="EMBL" id="CAF1517811.1"/>
    </source>
</evidence>
<dbReference type="InterPro" id="IPR001279">
    <property type="entry name" value="Metallo-B-lactamas"/>
</dbReference>
<evidence type="ECO:0000256" key="3">
    <source>
        <dbReference type="ARBA" id="ARBA00022723"/>
    </source>
</evidence>
<dbReference type="PANTHER" id="PTHR42978:SF2">
    <property type="entry name" value="102 KBASES UNSTABLE REGION: FROM 1 TO 119443"/>
    <property type="match status" value="1"/>
</dbReference>
<keyword evidence="3" id="KW-0479">Metal-binding</keyword>
<evidence type="ECO:0000313" key="9">
    <source>
        <dbReference type="Proteomes" id="UP000663832"/>
    </source>
</evidence>
<dbReference type="PANTHER" id="PTHR42978">
    <property type="entry name" value="QUORUM-QUENCHING LACTONASE YTNP-RELATED-RELATED"/>
    <property type="match status" value="1"/>
</dbReference>
<evidence type="ECO:0000256" key="1">
    <source>
        <dbReference type="ARBA" id="ARBA00001947"/>
    </source>
</evidence>
<comment type="caution">
    <text evidence="7">The sequence shown here is derived from an EMBL/GenBank/DDBJ whole genome shotgun (WGS) entry which is preliminary data.</text>
</comment>
<protein>
    <recommendedName>
        <fullName evidence="6">Metallo-beta-lactamase domain-containing protein</fullName>
    </recommendedName>
</protein>
<dbReference type="EMBL" id="CAJNOI010000287">
    <property type="protein sequence ID" value="CAF1227346.1"/>
    <property type="molecule type" value="Genomic_DNA"/>
</dbReference>
<keyword evidence="5" id="KW-0862">Zinc</keyword>
<dbReference type="GO" id="GO:0046872">
    <property type="term" value="F:metal ion binding"/>
    <property type="evidence" value="ECO:0007669"/>
    <property type="project" value="UniProtKB-KW"/>
</dbReference>
<proteinExistence type="inferred from homology"/>
<dbReference type="Proteomes" id="UP000663832">
    <property type="component" value="Unassembled WGS sequence"/>
</dbReference>
<dbReference type="CDD" id="cd07729">
    <property type="entry name" value="AHL_lactonase_MBL-fold"/>
    <property type="match status" value="1"/>
</dbReference>
<evidence type="ECO:0000313" key="10">
    <source>
        <dbReference type="Proteomes" id="UP000663877"/>
    </source>
</evidence>
<evidence type="ECO:0000313" key="7">
    <source>
        <dbReference type="EMBL" id="CAF1227346.1"/>
    </source>
</evidence>
<keyword evidence="4" id="KW-0378">Hydrolase</keyword>
<evidence type="ECO:0000256" key="2">
    <source>
        <dbReference type="ARBA" id="ARBA00007749"/>
    </source>
</evidence>
<reference evidence="7" key="1">
    <citation type="submission" date="2021-02" db="EMBL/GenBank/DDBJ databases">
        <authorList>
            <person name="Nowell W R."/>
        </authorList>
    </citation>
    <scope>NUCLEOTIDE SEQUENCE</scope>
</reference>
<evidence type="ECO:0000256" key="4">
    <source>
        <dbReference type="ARBA" id="ARBA00022801"/>
    </source>
</evidence>